<dbReference type="OrthoDB" id="21319at2"/>
<dbReference type="InterPro" id="IPR036038">
    <property type="entry name" value="Aminotransferase-like"/>
</dbReference>
<evidence type="ECO:0000256" key="13">
    <source>
        <dbReference type="RuleBase" id="RU004516"/>
    </source>
</evidence>
<dbReference type="EC" id="2.6.1.42" evidence="7"/>
<comment type="similarity">
    <text evidence="6 12">Belongs to the class-IV pyridoxal-phosphate-dependent aminotransferase family.</text>
</comment>
<dbReference type="InterPro" id="IPR050571">
    <property type="entry name" value="Class-IV_PLP-Dep_Aminotrnsfr"/>
</dbReference>
<name>A0A1M7QI68_9BURK</name>
<dbReference type="GO" id="GO:0004084">
    <property type="term" value="F:branched-chain-amino-acid transaminase activity"/>
    <property type="evidence" value="ECO:0007669"/>
    <property type="project" value="UniProtKB-EC"/>
</dbReference>
<evidence type="ECO:0000256" key="11">
    <source>
        <dbReference type="ARBA" id="ARBA00049229"/>
    </source>
</evidence>
<evidence type="ECO:0000256" key="3">
    <source>
        <dbReference type="ARBA" id="ARBA00004824"/>
    </source>
</evidence>
<keyword evidence="14" id="KW-0808">Transferase</keyword>
<accession>A0A1M7QI68</accession>
<keyword evidence="15" id="KW-1185">Reference proteome</keyword>
<dbReference type="Gene3D" id="3.20.10.10">
    <property type="entry name" value="D-amino Acid Aminotransferase, subunit A, domain 2"/>
    <property type="match status" value="1"/>
</dbReference>
<dbReference type="CDD" id="cd00449">
    <property type="entry name" value="PLPDE_IV"/>
    <property type="match status" value="1"/>
</dbReference>
<comment type="catalytic activity">
    <reaction evidence="9">
        <text>L-valine + 2-oxoglutarate = 3-methyl-2-oxobutanoate + L-glutamate</text>
        <dbReference type="Rhea" id="RHEA:24813"/>
        <dbReference type="ChEBI" id="CHEBI:11851"/>
        <dbReference type="ChEBI" id="CHEBI:16810"/>
        <dbReference type="ChEBI" id="CHEBI:29985"/>
        <dbReference type="ChEBI" id="CHEBI:57762"/>
        <dbReference type="EC" id="2.6.1.42"/>
    </reaction>
</comment>
<keyword evidence="8 13" id="KW-0663">Pyridoxal phosphate</keyword>
<dbReference type="PROSITE" id="PS00770">
    <property type="entry name" value="AA_TRANSFER_CLASS_4"/>
    <property type="match status" value="1"/>
</dbReference>
<dbReference type="InterPro" id="IPR001544">
    <property type="entry name" value="Aminotrans_IV"/>
</dbReference>
<evidence type="ECO:0000256" key="12">
    <source>
        <dbReference type="RuleBase" id="RU004106"/>
    </source>
</evidence>
<evidence type="ECO:0000256" key="10">
    <source>
        <dbReference type="ARBA" id="ARBA00048798"/>
    </source>
</evidence>
<comment type="pathway">
    <text evidence="5">Amino-acid biosynthesis; L-leucine biosynthesis; L-leucine from 3-methyl-2-oxobutanoate: step 4/4.</text>
</comment>
<reference evidence="15" key="1">
    <citation type="submission" date="2016-11" db="EMBL/GenBank/DDBJ databases">
        <authorList>
            <person name="Varghese N."/>
            <person name="Submissions S."/>
        </authorList>
    </citation>
    <scope>NUCLEOTIDE SEQUENCE [LARGE SCALE GENOMIC DNA]</scope>
    <source>
        <strain evidence="15">Sac-22</strain>
    </source>
</reference>
<dbReference type="GO" id="GO:0005829">
    <property type="term" value="C:cytosol"/>
    <property type="evidence" value="ECO:0007669"/>
    <property type="project" value="TreeGrafter"/>
</dbReference>
<comment type="function">
    <text evidence="2">Acts on leucine, isoleucine and valine.</text>
</comment>
<comment type="cofactor">
    <cofactor evidence="1 13">
        <name>pyridoxal 5'-phosphate</name>
        <dbReference type="ChEBI" id="CHEBI:597326"/>
    </cofactor>
</comment>
<proteinExistence type="inferred from homology"/>
<evidence type="ECO:0000256" key="8">
    <source>
        <dbReference type="ARBA" id="ARBA00022898"/>
    </source>
</evidence>
<dbReference type="NCBIfam" id="NF009896">
    <property type="entry name" value="PRK13356.1"/>
    <property type="match status" value="1"/>
</dbReference>
<sequence>MYLTYFNGNWAEGNAPLFGAMDHSVWLGSSVFDGARSIRGHMADLRLHLQRVITSADRLGLSCPLTVDQMEQLVREGVAKFPADAELYIRPLVFGTDGLLIPVPEKSAFALTLFDAPVPPFTGFSACLSQLRRPDANMAPTDAKASSLYANTSKALREARDRGFDNAVVCDSTGNVAEFASANLFFVTPAGKVVTPVANGTFLSGITRARVIDLLAKEGVVVEERSVRPEELETAVEIFNTGNYGKVTPCVRYEARILPVGPVATLARDRYFAFSDTQ</sequence>
<dbReference type="PANTHER" id="PTHR42743">
    <property type="entry name" value="AMINO-ACID AMINOTRANSFERASE"/>
    <property type="match status" value="1"/>
</dbReference>
<evidence type="ECO:0000256" key="4">
    <source>
        <dbReference type="ARBA" id="ARBA00004931"/>
    </source>
</evidence>
<evidence type="ECO:0000256" key="7">
    <source>
        <dbReference type="ARBA" id="ARBA00013053"/>
    </source>
</evidence>
<dbReference type="STRING" id="551987.SAMN05192549_10798"/>
<keyword evidence="14" id="KW-0032">Aminotransferase</keyword>
<evidence type="ECO:0000256" key="2">
    <source>
        <dbReference type="ARBA" id="ARBA00003109"/>
    </source>
</evidence>
<comment type="catalytic activity">
    <reaction evidence="10">
        <text>L-isoleucine + 2-oxoglutarate = (S)-3-methyl-2-oxopentanoate + L-glutamate</text>
        <dbReference type="Rhea" id="RHEA:24801"/>
        <dbReference type="ChEBI" id="CHEBI:16810"/>
        <dbReference type="ChEBI" id="CHEBI:29985"/>
        <dbReference type="ChEBI" id="CHEBI:35146"/>
        <dbReference type="ChEBI" id="CHEBI:58045"/>
        <dbReference type="EC" id="2.6.1.42"/>
    </reaction>
</comment>
<organism evidence="14 15">
    <name type="scientific">Duganella sacchari</name>
    <dbReference type="NCBI Taxonomy" id="551987"/>
    <lineage>
        <taxon>Bacteria</taxon>
        <taxon>Pseudomonadati</taxon>
        <taxon>Pseudomonadota</taxon>
        <taxon>Betaproteobacteria</taxon>
        <taxon>Burkholderiales</taxon>
        <taxon>Oxalobacteraceae</taxon>
        <taxon>Telluria group</taxon>
        <taxon>Duganella</taxon>
    </lineage>
</organism>
<dbReference type="Pfam" id="PF01063">
    <property type="entry name" value="Aminotran_4"/>
    <property type="match status" value="1"/>
</dbReference>
<dbReference type="Proteomes" id="UP000184339">
    <property type="component" value="Unassembled WGS sequence"/>
</dbReference>
<dbReference type="PANTHER" id="PTHR42743:SF11">
    <property type="entry name" value="AMINODEOXYCHORISMATE LYASE"/>
    <property type="match status" value="1"/>
</dbReference>
<dbReference type="InterPro" id="IPR018300">
    <property type="entry name" value="Aminotrans_IV_CS"/>
</dbReference>
<evidence type="ECO:0000256" key="6">
    <source>
        <dbReference type="ARBA" id="ARBA00009320"/>
    </source>
</evidence>
<comment type="pathway">
    <text evidence="3">Amino-acid biosynthesis; L-isoleucine biosynthesis; L-isoleucine from 2-oxobutanoate: step 4/4.</text>
</comment>
<dbReference type="SUPFAM" id="SSF56752">
    <property type="entry name" value="D-aminoacid aminotransferase-like PLP-dependent enzymes"/>
    <property type="match status" value="1"/>
</dbReference>
<dbReference type="AlphaFoldDB" id="A0A1M7QI68"/>
<dbReference type="GO" id="GO:0046394">
    <property type="term" value="P:carboxylic acid biosynthetic process"/>
    <property type="evidence" value="ECO:0007669"/>
    <property type="project" value="UniProtKB-ARBA"/>
</dbReference>
<evidence type="ECO:0000256" key="5">
    <source>
        <dbReference type="ARBA" id="ARBA00005072"/>
    </source>
</evidence>
<dbReference type="EMBL" id="FRCX01000007">
    <property type="protein sequence ID" value="SHN30761.1"/>
    <property type="molecule type" value="Genomic_DNA"/>
</dbReference>
<dbReference type="InterPro" id="IPR043132">
    <property type="entry name" value="BCAT-like_C"/>
</dbReference>
<evidence type="ECO:0000256" key="9">
    <source>
        <dbReference type="ARBA" id="ARBA00048212"/>
    </source>
</evidence>
<evidence type="ECO:0000313" key="15">
    <source>
        <dbReference type="Proteomes" id="UP000184339"/>
    </source>
</evidence>
<dbReference type="Gene3D" id="3.30.470.10">
    <property type="match status" value="1"/>
</dbReference>
<protein>
    <recommendedName>
        <fullName evidence="7">branched-chain-amino-acid transaminase</fullName>
        <ecNumber evidence="7">2.6.1.42</ecNumber>
    </recommendedName>
</protein>
<evidence type="ECO:0000256" key="1">
    <source>
        <dbReference type="ARBA" id="ARBA00001933"/>
    </source>
</evidence>
<gene>
    <name evidence="14" type="ORF">SAMN05192549_10798</name>
</gene>
<evidence type="ECO:0000313" key="14">
    <source>
        <dbReference type="EMBL" id="SHN30761.1"/>
    </source>
</evidence>
<dbReference type="InterPro" id="IPR043131">
    <property type="entry name" value="BCAT-like_N"/>
</dbReference>
<dbReference type="RefSeq" id="WP_072786327.1">
    <property type="nucleotide sequence ID" value="NZ_FRCX01000007.1"/>
</dbReference>
<comment type="pathway">
    <text evidence="4">Amino-acid biosynthesis; L-valine biosynthesis; L-valine from pyruvate: step 4/4.</text>
</comment>
<comment type="catalytic activity">
    <reaction evidence="11">
        <text>L-leucine + 2-oxoglutarate = 4-methyl-2-oxopentanoate + L-glutamate</text>
        <dbReference type="Rhea" id="RHEA:18321"/>
        <dbReference type="ChEBI" id="CHEBI:16810"/>
        <dbReference type="ChEBI" id="CHEBI:17865"/>
        <dbReference type="ChEBI" id="CHEBI:29985"/>
        <dbReference type="ChEBI" id="CHEBI:57427"/>
        <dbReference type="EC" id="2.6.1.42"/>
    </reaction>
</comment>